<feature type="domain" description="Plastid lipid-associated protein/fibrillin conserved" evidence="3">
    <location>
        <begin position="50"/>
        <end position="234"/>
    </location>
</feature>
<dbReference type="EMBL" id="HBFP01013192">
    <property type="protein sequence ID" value="CAD8825138.1"/>
    <property type="molecule type" value="Transcribed_RNA"/>
</dbReference>
<reference evidence="4" key="1">
    <citation type="submission" date="2021-01" db="EMBL/GenBank/DDBJ databases">
        <authorList>
            <person name="Corre E."/>
            <person name="Pelletier E."/>
            <person name="Niang G."/>
            <person name="Scheremetjew M."/>
            <person name="Finn R."/>
            <person name="Kale V."/>
            <person name="Holt S."/>
            <person name="Cochrane G."/>
            <person name="Meng A."/>
            <person name="Brown T."/>
            <person name="Cohen L."/>
        </authorList>
    </citation>
    <scope>NUCLEOTIDE SEQUENCE</scope>
    <source>
        <strain evidence="4">CCMP3278</strain>
    </source>
</reference>
<evidence type="ECO:0000256" key="1">
    <source>
        <dbReference type="ARBA" id="ARBA00004474"/>
    </source>
</evidence>
<dbReference type="PANTHER" id="PTHR31906">
    <property type="entry name" value="PLASTID-LIPID-ASSOCIATED PROTEIN 4, CHLOROPLASTIC-RELATED"/>
    <property type="match status" value="1"/>
</dbReference>
<proteinExistence type="predicted"/>
<dbReference type="Pfam" id="PF04755">
    <property type="entry name" value="PAP_fibrillin"/>
    <property type="match status" value="1"/>
</dbReference>
<dbReference type="InterPro" id="IPR006843">
    <property type="entry name" value="PAP/fibrillin_dom"/>
</dbReference>
<evidence type="ECO:0000256" key="2">
    <source>
        <dbReference type="ARBA" id="ARBA00022640"/>
    </source>
</evidence>
<gene>
    <name evidence="4" type="ORF">TOLI1172_LOCUS9537</name>
</gene>
<organism evidence="4">
    <name type="scientific">Timspurckia oligopyrenoides</name>
    <dbReference type="NCBI Taxonomy" id="708627"/>
    <lineage>
        <taxon>Eukaryota</taxon>
        <taxon>Rhodophyta</taxon>
        <taxon>Bangiophyceae</taxon>
        <taxon>Porphyridiales</taxon>
        <taxon>Porphyridiaceae</taxon>
        <taxon>Timspurckia</taxon>
    </lineage>
</organism>
<dbReference type="AlphaFoldDB" id="A0A7S0ZLM2"/>
<protein>
    <recommendedName>
        <fullName evidence="3">Plastid lipid-associated protein/fibrillin conserved domain-containing protein</fullName>
    </recommendedName>
</protein>
<dbReference type="GO" id="GO:0009536">
    <property type="term" value="C:plastid"/>
    <property type="evidence" value="ECO:0007669"/>
    <property type="project" value="UniProtKB-SubCell"/>
</dbReference>
<sequence length="264" mass="29861">MSVGFVFGSVYFRCKHDRLSSKSMRRVKFTSSNTSLRCSTSDTISVRNELLQMLKDTSKSGRGRKTPAELRNVVLELVGQLESSVNPNESRVTPELLNGSWKCLYTTRVSSASLIQRFIVGSTEQVQNVFQRLKLSNAQGRLSNTADFRNSARGVLHVNANIEDLNTAQNRLEIRFSDAFFELDARPFSITPIRIPYPVPFRVLGKKACGWLEVTYVDEMMRISRGNRGTVFVLIRLDSDDSENISNSDSNLILNDDFLFPSTW</sequence>
<name>A0A7S0ZLM2_9RHOD</name>
<comment type="subcellular location">
    <subcellularLocation>
        <location evidence="1">Plastid</location>
    </subcellularLocation>
</comment>
<evidence type="ECO:0000313" key="4">
    <source>
        <dbReference type="EMBL" id="CAD8825138.1"/>
    </source>
</evidence>
<keyword evidence="2" id="KW-0934">Plastid</keyword>
<evidence type="ECO:0000259" key="3">
    <source>
        <dbReference type="Pfam" id="PF04755"/>
    </source>
</evidence>
<dbReference type="InterPro" id="IPR039633">
    <property type="entry name" value="PAP"/>
</dbReference>
<accession>A0A7S0ZLM2</accession>